<sequence length="429" mass="48164">MSIERGTQPPVVDITCLCRVDAGLKTVAGARKFVPGSKICTQPDIKPSVHPTKHKTGRCSRSRSRSQSPLLPGLPDDLAIACLIRVPRVEHWKLRLVCRRWYRLLAGNFFYSLRKSLGIAEEWIYVFKRDREGRISWHDFDPIHQLWQSLPPIPVEYSTAVGFGCAVLSGCHLYLFGGRDPLKGSMRRAIFYSARTNKWHRAPDMLRRRHFFGSCVINNCLYVAGGESHGVQRSLRSAEVYDPNKNRWSLIADMNTAMVPLIGVVHEGKWFLKGLGSHRQVVSEVYIPESNSWYQVYDGMIAGWRSPSISLNGQLCALDCKDGCKLRVYDSARDSWSKHIDSKLHLGNSQAMEAAALVPLNGKLCIVRNNMSISLVDVSRYDGSKSADELWETIGGKGQGKSFVTNLLSSLSGRNRLKSHIVHCQVLQA</sequence>
<dbReference type="InterPro" id="IPR015915">
    <property type="entry name" value="Kelch-typ_b-propeller"/>
</dbReference>
<evidence type="ECO:0000259" key="4">
    <source>
        <dbReference type="Pfam" id="PF00646"/>
    </source>
</evidence>
<evidence type="ECO:0000256" key="3">
    <source>
        <dbReference type="SAM" id="MobiDB-lite"/>
    </source>
</evidence>
<evidence type="ECO:0000256" key="1">
    <source>
        <dbReference type="ARBA" id="ARBA00022441"/>
    </source>
</evidence>
<feature type="compositionally biased region" description="Basic residues" evidence="3">
    <location>
        <begin position="51"/>
        <end position="64"/>
    </location>
</feature>
<keyword evidence="6" id="KW-1185">Reference proteome</keyword>
<dbReference type="SUPFAM" id="SSF81383">
    <property type="entry name" value="F-box domain"/>
    <property type="match status" value="1"/>
</dbReference>
<evidence type="ECO:0000313" key="6">
    <source>
        <dbReference type="Proteomes" id="UP000283530"/>
    </source>
</evidence>
<dbReference type="OrthoDB" id="45365at2759"/>
<protein>
    <submittedName>
        <fullName evidence="5">F-box/kelch-repeat-like protein</fullName>
    </submittedName>
</protein>
<dbReference type="STRING" id="337451.A0A443N487"/>
<gene>
    <name evidence="5" type="ORF">CKAN_00159300</name>
</gene>
<dbReference type="Gene3D" id="2.120.10.80">
    <property type="entry name" value="Kelch-type beta propeller"/>
    <property type="match status" value="1"/>
</dbReference>
<dbReference type="InterPro" id="IPR001810">
    <property type="entry name" value="F-box_dom"/>
</dbReference>
<dbReference type="InterPro" id="IPR006652">
    <property type="entry name" value="Kelch_1"/>
</dbReference>
<accession>A0A443N487</accession>
<keyword evidence="2" id="KW-0677">Repeat</keyword>
<dbReference type="Proteomes" id="UP000283530">
    <property type="component" value="Unassembled WGS sequence"/>
</dbReference>
<dbReference type="CDD" id="cd22152">
    <property type="entry name" value="F-box_AtAFR-like"/>
    <property type="match status" value="1"/>
</dbReference>
<dbReference type="SUPFAM" id="SSF117281">
    <property type="entry name" value="Kelch motif"/>
    <property type="match status" value="1"/>
</dbReference>
<dbReference type="Pfam" id="PF01344">
    <property type="entry name" value="Kelch_1"/>
    <property type="match status" value="2"/>
</dbReference>
<proteinExistence type="predicted"/>
<organism evidence="5 6">
    <name type="scientific">Cinnamomum micranthum f. kanehirae</name>
    <dbReference type="NCBI Taxonomy" id="337451"/>
    <lineage>
        <taxon>Eukaryota</taxon>
        <taxon>Viridiplantae</taxon>
        <taxon>Streptophyta</taxon>
        <taxon>Embryophyta</taxon>
        <taxon>Tracheophyta</taxon>
        <taxon>Spermatophyta</taxon>
        <taxon>Magnoliopsida</taxon>
        <taxon>Magnoliidae</taxon>
        <taxon>Laurales</taxon>
        <taxon>Lauraceae</taxon>
        <taxon>Cinnamomum</taxon>
    </lineage>
</organism>
<feature type="domain" description="F-box" evidence="4">
    <location>
        <begin position="72"/>
        <end position="108"/>
    </location>
</feature>
<evidence type="ECO:0000313" key="5">
    <source>
        <dbReference type="EMBL" id="RWR73322.1"/>
    </source>
</evidence>
<name>A0A443N487_9MAGN</name>
<dbReference type="Pfam" id="PF00646">
    <property type="entry name" value="F-box"/>
    <property type="match status" value="1"/>
</dbReference>
<feature type="region of interest" description="Disordered" evidence="3">
    <location>
        <begin position="44"/>
        <end position="70"/>
    </location>
</feature>
<reference evidence="5 6" key="1">
    <citation type="journal article" date="2019" name="Nat. Plants">
        <title>Stout camphor tree genome fills gaps in understanding of flowering plant genome evolution.</title>
        <authorList>
            <person name="Chaw S.M."/>
            <person name="Liu Y.C."/>
            <person name="Wu Y.W."/>
            <person name="Wang H.Y."/>
            <person name="Lin C.I."/>
            <person name="Wu C.S."/>
            <person name="Ke H.M."/>
            <person name="Chang L.Y."/>
            <person name="Hsu C.Y."/>
            <person name="Yang H.T."/>
            <person name="Sudianto E."/>
            <person name="Hsu M.H."/>
            <person name="Wu K.P."/>
            <person name="Wang L.N."/>
            <person name="Leebens-Mack J.H."/>
            <person name="Tsai I.J."/>
        </authorList>
    </citation>
    <scope>NUCLEOTIDE SEQUENCE [LARGE SCALE GENOMIC DNA]</scope>
    <source>
        <strain evidence="6">cv. Chaw 1501</strain>
        <tissue evidence="5">Young leaves</tissue>
    </source>
</reference>
<comment type="caution">
    <text evidence="5">The sequence shown here is derived from an EMBL/GenBank/DDBJ whole genome shotgun (WGS) entry which is preliminary data.</text>
</comment>
<dbReference type="PANTHER" id="PTHR46344">
    <property type="entry name" value="OS02G0202900 PROTEIN"/>
    <property type="match status" value="1"/>
</dbReference>
<dbReference type="PANTHER" id="PTHR46344:SF16">
    <property type="entry name" value="KELCH MOTIF FAMILY PROTEIN, EXPRESSED"/>
    <property type="match status" value="1"/>
</dbReference>
<keyword evidence="1" id="KW-0880">Kelch repeat</keyword>
<dbReference type="SMART" id="SM00612">
    <property type="entry name" value="Kelch"/>
    <property type="match status" value="2"/>
</dbReference>
<dbReference type="InterPro" id="IPR036047">
    <property type="entry name" value="F-box-like_dom_sf"/>
</dbReference>
<dbReference type="EMBL" id="QPKB01000001">
    <property type="protein sequence ID" value="RWR73322.1"/>
    <property type="molecule type" value="Genomic_DNA"/>
</dbReference>
<dbReference type="AlphaFoldDB" id="A0A443N487"/>
<evidence type="ECO:0000256" key="2">
    <source>
        <dbReference type="ARBA" id="ARBA00022737"/>
    </source>
</evidence>